<evidence type="ECO:0000313" key="4">
    <source>
        <dbReference type="Proteomes" id="UP000799537"/>
    </source>
</evidence>
<dbReference type="AlphaFoldDB" id="A0A6A6D6B6"/>
<keyword evidence="2" id="KW-0472">Membrane</keyword>
<gene>
    <name evidence="3" type="ORF">M409DRAFT_16035</name>
</gene>
<dbReference type="EMBL" id="ML993579">
    <property type="protein sequence ID" value="KAF2173762.1"/>
    <property type="molecule type" value="Genomic_DNA"/>
</dbReference>
<feature type="compositionally biased region" description="Acidic residues" evidence="1">
    <location>
        <begin position="63"/>
        <end position="72"/>
    </location>
</feature>
<proteinExistence type="predicted"/>
<protein>
    <submittedName>
        <fullName evidence="3">Uncharacterized protein</fullName>
    </submittedName>
</protein>
<feature type="compositionally biased region" description="Acidic residues" evidence="1">
    <location>
        <begin position="1"/>
        <end position="10"/>
    </location>
</feature>
<keyword evidence="4" id="KW-1185">Reference proteome</keyword>
<dbReference type="GeneID" id="54556734"/>
<feature type="compositionally biased region" description="Polar residues" evidence="1">
    <location>
        <begin position="16"/>
        <end position="31"/>
    </location>
</feature>
<name>A0A6A6D6B6_ZASCE</name>
<feature type="transmembrane region" description="Helical" evidence="2">
    <location>
        <begin position="524"/>
        <end position="545"/>
    </location>
</feature>
<dbReference type="RefSeq" id="XP_033674651.1">
    <property type="nucleotide sequence ID" value="XM_033803462.1"/>
</dbReference>
<sequence>MDNNDGEEPEGGAIRFSNSPRRWTTITQSLASPVRSVHPETTDTGMMESINSQADFGHRTADFFEDSSEDEAGGIGEAVTAPDNDFREKPPSPSKRKQPPPSAQSLVSQCEPKRVTLPPEEPGSEGYQRLESNLNQQLHAQTTDETTPDTSFNGSVEEMDLVADQEGRTGPSYPKPARLSSGRTARSSGAWRYEPSMDQRMSMHSDKLDQRLGVHAVAYDFLLRGMLNDQEIMRRDPKRSSAVRASMLPQQLRLHDPRSPRDNIFPSDMERSNSTLSKSKKVHVVPPPIDTSGPRPSLPENFVRTPYPFTSDRINRKDFGREPPSATESPIGASESILTLSIRRANPHSLPKVTSITIPASNDFTAVGAGQGEKQKHFKALVFDDAEFFHQIRLAYVELSGPRRFFSARSLARIAVSGPATRAADAGYGWLHQPRSPRVLAYKGLTDTFSEEKILQHYRNPGLGKSRYAFVHWAHRLAAAPPPARSTAFPTDDEHPDSPNAELVRRMEQPEGLEYIISWSISRILSALLIIVLLSIVAVLLWTFLGKSTTPNWPSNGGFRGAGDRVGTGILIGIFVFLSGMGCFAAWLGVSWLVL</sequence>
<evidence type="ECO:0000256" key="1">
    <source>
        <dbReference type="SAM" id="MobiDB-lite"/>
    </source>
</evidence>
<feature type="region of interest" description="Disordered" evidence="1">
    <location>
        <begin position="270"/>
        <end position="307"/>
    </location>
</feature>
<organism evidence="3 4">
    <name type="scientific">Zasmidium cellare ATCC 36951</name>
    <dbReference type="NCBI Taxonomy" id="1080233"/>
    <lineage>
        <taxon>Eukaryota</taxon>
        <taxon>Fungi</taxon>
        <taxon>Dikarya</taxon>
        <taxon>Ascomycota</taxon>
        <taxon>Pezizomycotina</taxon>
        <taxon>Dothideomycetes</taxon>
        <taxon>Dothideomycetidae</taxon>
        <taxon>Mycosphaerellales</taxon>
        <taxon>Mycosphaerellaceae</taxon>
        <taxon>Zasmidium</taxon>
    </lineage>
</organism>
<evidence type="ECO:0000313" key="3">
    <source>
        <dbReference type="EMBL" id="KAF2173762.1"/>
    </source>
</evidence>
<feature type="region of interest" description="Disordered" evidence="1">
    <location>
        <begin position="1"/>
        <end position="127"/>
    </location>
</feature>
<keyword evidence="2" id="KW-0812">Transmembrane</keyword>
<dbReference type="Proteomes" id="UP000799537">
    <property type="component" value="Unassembled WGS sequence"/>
</dbReference>
<evidence type="ECO:0000256" key="2">
    <source>
        <dbReference type="SAM" id="Phobius"/>
    </source>
</evidence>
<accession>A0A6A6D6B6</accession>
<dbReference type="OrthoDB" id="6021743at2759"/>
<keyword evidence="2" id="KW-1133">Transmembrane helix</keyword>
<feature type="region of interest" description="Disordered" evidence="1">
    <location>
        <begin position="163"/>
        <end position="192"/>
    </location>
</feature>
<feature type="region of interest" description="Disordered" evidence="1">
    <location>
        <begin position="313"/>
        <end position="332"/>
    </location>
</feature>
<reference evidence="3" key="1">
    <citation type="journal article" date="2020" name="Stud. Mycol.">
        <title>101 Dothideomycetes genomes: a test case for predicting lifestyles and emergence of pathogens.</title>
        <authorList>
            <person name="Haridas S."/>
            <person name="Albert R."/>
            <person name="Binder M."/>
            <person name="Bloem J."/>
            <person name="Labutti K."/>
            <person name="Salamov A."/>
            <person name="Andreopoulos B."/>
            <person name="Baker S."/>
            <person name="Barry K."/>
            <person name="Bills G."/>
            <person name="Bluhm B."/>
            <person name="Cannon C."/>
            <person name="Castanera R."/>
            <person name="Culley D."/>
            <person name="Daum C."/>
            <person name="Ezra D."/>
            <person name="Gonzalez J."/>
            <person name="Henrissat B."/>
            <person name="Kuo A."/>
            <person name="Liang C."/>
            <person name="Lipzen A."/>
            <person name="Lutzoni F."/>
            <person name="Magnuson J."/>
            <person name="Mondo S."/>
            <person name="Nolan M."/>
            <person name="Ohm R."/>
            <person name="Pangilinan J."/>
            <person name="Park H.-J."/>
            <person name="Ramirez L."/>
            <person name="Alfaro M."/>
            <person name="Sun H."/>
            <person name="Tritt A."/>
            <person name="Yoshinaga Y."/>
            <person name="Zwiers L.-H."/>
            <person name="Turgeon B."/>
            <person name="Goodwin S."/>
            <person name="Spatafora J."/>
            <person name="Crous P."/>
            <person name="Grigoriev I."/>
        </authorList>
    </citation>
    <scope>NUCLEOTIDE SEQUENCE</scope>
    <source>
        <strain evidence="3">ATCC 36951</strain>
    </source>
</reference>
<feature type="transmembrane region" description="Helical" evidence="2">
    <location>
        <begin position="566"/>
        <end position="590"/>
    </location>
</feature>